<keyword evidence="4" id="KW-1185">Reference proteome</keyword>
<dbReference type="PROSITE" id="PS51257">
    <property type="entry name" value="PROKAR_LIPOPROTEIN"/>
    <property type="match status" value="1"/>
</dbReference>
<dbReference type="OrthoDB" id="9765171at2"/>
<keyword evidence="1" id="KW-0732">Signal</keyword>
<reference evidence="3 4" key="1">
    <citation type="submission" date="2019-03" db="EMBL/GenBank/DDBJ databases">
        <title>Genomic Encyclopedia of Type Strains, Phase IV (KMG-IV): sequencing the most valuable type-strain genomes for metagenomic binning, comparative biology and taxonomic classification.</title>
        <authorList>
            <person name="Goeker M."/>
        </authorList>
    </citation>
    <scope>NUCLEOTIDE SEQUENCE [LARGE SCALE GENOMIC DNA]</scope>
    <source>
        <strain evidence="3 4">DSM 21667</strain>
    </source>
</reference>
<dbReference type="Proteomes" id="UP000295293">
    <property type="component" value="Unassembled WGS sequence"/>
</dbReference>
<dbReference type="Pfam" id="PF13474">
    <property type="entry name" value="SnoaL_3"/>
    <property type="match status" value="1"/>
</dbReference>
<sequence>MFHRPHPLAVLLSGLALAGACATTALAQAPVDDPAAAAAVATVENFHKALDAGDGKAALALLAPQLQVFESGHVERSRDEYASHHLDADMQFSKTAQSTLASRHAEVSGDSAWVLSESDVSSQRQGKPVKQRSIETMLLRQTPQGWRIVHIHWSSRTLKTE</sequence>
<evidence type="ECO:0000259" key="2">
    <source>
        <dbReference type="Pfam" id="PF13474"/>
    </source>
</evidence>
<dbReference type="RefSeq" id="WP_133818465.1">
    <property type="nucleotide sequence ID" value="NZ_SNZH01000005.1"/>
</dbReference>
<accession>A0A4R6Z0K7</accession>
<dbReference type="Gene3D" id="3.10.450.50">
    <property type="match status" value="1"/>
</dbReference>
<evidence type="ECO:0000313" key="4">
    <source>
        <dbReference type="Proteomes" id="UP000295293"/>
    </source>
</evidence>
<comment type="caution">
    <text evidence="3">The sequence shown here is derived from an EMBL/GenBank/DDBJ whole genome shotgun (WGS) entry which is preliminary data.</text>
</comment>
<dbReference type="EMBL" id="SNZH01000005">
    <property type="protein sequence ID" value="TDR44954.1"/>
    <property type="molecule type" value="Genomic_DNA"/>
</dbReference>
<dbReference type="InterPro" id="IPR032710">
    <property type="entry name" value="NTF2-like_dom_sf"/>
</dbReference>
<gene>
    <name evidence="3" type="ORF">DFR29_105137</name>
</gene>
<evidence type="ECO:0000313" key="3">
    <source>
        <dbReference type="EMBL" id="TDR44954.1"/>
    </source>
</evidence>
<dbReference type="AlphaFoldDB" id="A0A4R6Z0K7"/>
<evidence type="ECO:0000256" key="1">
    <source>
        <dbReference type="SAM" id="SignalP"/>
    </source>
</evidence>
<organism evidence="3 4">
    <name type="scientific">Tahibacter aquaticus</name>
    <dbReference type="NCBI Taxonomy" id="520092"/>
    <lineage>
        <taxon>Bacteria</taxon>
        <taxon>Pseudomonadati</taxon>
        <taxon>Pseudomonadota</taxon>
        <taxon>Gammaproteobacteria</taxon>
        <taxon>Lysobacterales</taxon>
        <taxon>Rhodanobacteraceae</taxon>
        <taxon>Tahibacter</taxon>
    </lineage>
</organism>
<dbReference type="InterPro" id="IPR037401">
    <property type="entry name" value="SnoaL-like"/>
</dbReference>
<name>A0A4R6Z0K7_9GAMM</name>
<dbReference type="SUPFAM" id="SSF54427">
    <property type="entry name" value="NTF2-like"/>
    <property type="match status" value="1"/>
</dbReference>
<proteinExistence type="predicted"/>
<feature type="domain" description="SnoaL-like" evidence="2">
    <location>
        <begin position="41"/>
        <end position="154"/>
    </location>
</feature>
<feature type="signal peptide" evidence="1">
    <location>
        <begin position="1"/>
        <end position="27"/>
    </location>
</feature>
<protein>
    <submittedName>
        <fullName evidence="3">SnoaL-like protein</fullName>
    </submittedName>
</protein>
<feature type="chain" id="PRO_5020716459" evidence="1">
    <location>
        <begin position="28"/>
        <end position="161"/>
    </location>
</feature>